<dbReference type="InterPro" id="IPR001155">
    <property type="entry name" value="OxRdtase_FMN_N"/>
</dbReference>
<gene>
    <name evidence="2" type="ORF">AB675_11580</name>
</gene>
<accession>A0A0N0NM93</accession>
<dbReference type="EMBL" id="LFJN01000013">
    <property type="protein sequence ID" value="KPI40191.1"/>
    <property type="molecule type" value="Genomic_DNA"/>
</dbReference>
<reference evidence="2 3" key="1">
    <citation type="submission" date="2015-06" db="EMBL/GenBank/DDBJ databases">
        <title>Draft genome of the ant-associated black yeast Phialophora attae CBS 131958.</title>
        <authorList>
            <person name="Moreno L.F."/>
            <person name="Stielow B.J."/>
            <person name="de Hoog S."/>
            <person name="Vicente V.A."/>
            <person name="Weiss V.A."/>
            <person name="de Vries M."/>
            <person name="Cruz L.M."/>
            <person name="Souza E.M."/>
        </authorList>
    </citation>
    <scope>NUCLEOTIDE SEQUENCE [LARGE SCALE GENOMIC DNA]</scope>
    <source>
        <strain evidence="2 3">CBS 131958</strain>
    </source>
</reference>
<dbReference type="Proteomes" id="UP000038010">
    <property type="component" value="Unassembled WGS sequence"/>
</dbReference>
<dbReference type="GO" id="GO:0010181">
    <property type="term" value="F:FMN binding"/>
    <property type="evidence" value="ECO:0007669"/>
    <property type="project" value="InterPro"/>
</dbReference>
<dbReference type="RefSeq" id="XP_018000154.1">
    <property type="nucleotide sequence ID" value="XM_018140440.1"/>
</dbReference>
<dbReference type="SUPFAM" id="SSF51395">
    <property type="entry name" value="FMN-linked oxidoreductases"/>
    <property type="match status" value="1"/>
</dbReference>
<name>A0A0N0NM93_9EURO</name>
<dbReference type="GeneID" id="28732321"/>
<dbReference type="Gene3D" id="3.20.20.70">
    <property type="entry name" value="Aldolase class I"/>
    <property type="match status" value="1"/>
</dbReference>
<feature type="domain" description="NADH:flavin oxidoreductase/NADH oxidase N-terminal" evidence="1">
    <location>
        <begin position="1"/>
        <end position="297"/>
    </location>
</feature>
<organism evidence="2 3">
    <name type="scientific">Cyphellophora attinorum</name>
    <dbReference type="NCBI Taxonomy" id="1664694"/>
    <lineage>
        <taxon>Eukaryota</taxon>
        <taxon>Fungi</taxon>
        <taxon>Dikarya</taxon>
        <taxon>Ascomycota</taxon>
        <taxon>Pezizomycotina</taxon>
        <taxon>Eurotiomycetes</taxon>
        <taxon>Chaetothyriomycetidae</taxon>
        <taxon>Chaetothyriales</taxon>
        <taxon>Cyphellophoraceae</taxon>
        <taxon>Cyphellophora</taxon>
    </lineage>
</organism>
<dbReference type="CDD" id="cd02933">
    <property type="entry name" value="OYE_like_FMN"/>
    <property type="match status" value="1"/>
</dbReference>
<dbReference type="VEuPathDB" id="FungiDB:AB675_11580"/>
<keyword evidence="3" id="KW-1185">Reference proteome</keyword>
<dbReference type="PANTHER" id="PTHR22893:SF91">
    <property type="entry name" value="NADPH DEHYDROGENASE 2-RELATED"/>
    <property type="match status" value="1"/>
</dbReference>
<sequence>MAEYYAQRAVVPGTLLITEAVFISARARGRDINAPGVFTDEQIRQWTEVTKAVHERGSFIYCQIWAIGRAARPHVLKAQGLEMVSSSAVPISEGHATPRAMEEDEILQCIDDFASAAENAVKAGFDGVEIHGANGYLVDQFTQDTCNQRTDRWGGTVENRSRFAFEVTQTVSKRIGSERTAIRLAPFTDFQGMGMKDPVPQFSDLISKLATLKLAYLHLVEPRISGNIDRDTAQHESLDFATDAWSGAGPLILAGGFDASSARSKVRESKHDVAIAFGRQFTSNPDLPRRIIEGLPLTNYDRSTFYVAKSEDGYTTWPSLPTESVTA</sequence>
<dbReference type="InterPro" id="IPR045247">
    <property type="entry name" value="Oye-like"/>
</dbReference>
<comment type="caution">
    <text evidence="2">The sequence shown here is derived from an EMBL/GenBank/DDBJ whole genome shotgun (WGS) entry which is preliminary data.</text>
</comment>
<dbReference type="PANTHER" id="PTHR22893">
    <property type="entry name" value="NADH OXIDOREDUCTASE-RELATED"/>
    <property type="match status" value="1"/>
</dbReference>
<proteinExistence type="predicted"/>
<evidence type="ECO:0000313" key="2">
    <source>
        <dbReference type="EMBL" id="KPI40191.1"/>
    </source>
</evidence>
<dbReference type="Pfam" id="PF00724">
    <property type="entry name" value="Oxidored_FMN"/>
    <property type="match status" value="1"/>
</dbReference>
<dbReference type="OrthoDB" id="276546at2759"/>
<protein>
    <submittedName>
        <fullName evidence="2">Chanoclavine-I aldehyde</fullName>
    </submittedName>
</protein>
<dbReference type="GO" id="GO:0003959">
    <property type="term" value="F:NADPH dehydrogenase activity"/>
    <property type="evidence" value="ECO:0007669"/>
    <property type="project" value="TreeGrafter"/>
</dbReference>
<dbReference type="InterPro" id="IPR013785">
    <property type="entry name" value="Aldolase_TIM"/>
</dbReference>
<evidence type="ECO:0000259" key="1">
    <source>
        <dbReference type="Pfam" id="PF00724"/>
    </source>
</evidence>
<dbReference type="AlphaFoldDB" id="A0A0N0NM93"/>
<dbReference type="STRING" id="1664694.A0A0N0NM93"/>
<evidence type="ECO:0000313" key="3">
    <source>
        <dbReference type="Proteomes" id="UP000038010"/>
    </source>
</evidence>